<dbReference type="GO" id="GO:0052621">
    <property type="term" value="F:diguanylate cyclase activity"/>
    <property type="evidence" value="ECO:0007669"/>
    <property type="project" value="UniProtKB-EC"/>
</dbReference>
<dbReference type="SMART" id="SM00267">
    <property type="entry name" value="GGDEF"/>
    <property type="match status" value="1"/>
</dbReference>
<proteinExistence type="predicted"/>
<dbReference type="SUPFAM" id="SSF55073">
    <property type="entry name" value="Nucleotide cyclase"/>
    <property type="match status" value="1"/>
</dbReference>
<dbReference type="Pfam" id="PF00990">
    <property type="entry name" value="GGDEF"/>
    <property type="match status" value="1"/>
</dbReference>
<evidence type="ECO:0000256" key="2">
    <source>
        <dbReference type="ARBA" id="ARBA00012528"/>
    </source>
</evidence>
<keyword evidence="4" id="KW-0472">Membrane</keyword>
<gene>
    <name evidence="7" type="ORF">CWE08_06950</name>
</gene>
<dbReference type="Proteomes" id="UP000288395">
    <property type="component" value="Unassembled WGS sequence"/>
</dbReference>
<protein>
    <recommendedName>
        <fullName evidence="2">diguanylate cyclase</fullName>
        <ecNumber evidence="2">2.7.7.65</ecNumber>
    </recommendedName>
</protein>
<keyword evidence="4" id="KW-1133">Transmembrane helix</keyword>
<dbReference type="CDD" id="cd01949">
    <property type="entry name" value="GGDEF"/>
    <property type="match status" value="1"/>
</dbReference>
<dbReference type="FunFam" id="3.30.70.270:FF:000001">
    <property type="entry name" value="Diguanylate cyclase domain protein"/>
    <property type="match status" value="1"/>
</dbReference>
<evidence type="ECO:0000313" key="8">
    <source>
        <dbReference type="Proteomes" id="UP000288395"/>
    </source>
</evidence>
<dbReference type="Gene3D" id="1.25.40.10">
    <property type="entry name" value="Tetratricopeptide repeat domain"/>
    <property type="match status" value="1"/>
</dbReference>
<evidence type="ECO:0000313" key="7">
    <source>
        <dbReference type="EMBL" id="RUO20833.1"/>
    </source>
</evidence>
<dbReference type="OrthoDB" id="6191081at2"/>
<evidence type="ECO:0000256" key="1">
    <source>
        <dbReference type="ARBA" id="ARBA00001946"/>
    </source>
</evidence>
<dbReference type="InterPro" id="IPR043128">
    <property type="entry name" value="Rev_trsase/Diguanyl_cyclase"/>
</dbReference>
<feature type="domain" description="GGDEF" evidence="6">
    <location>
        <begin position="527"/>
        <end position="664"/>
    </location>
</feature>
<feature type="signal peptide" evidence="5">
    <location>
        <begin position="1"/>
        <end position="19"/>
    </location>
</feature>
<dbReference type="SUPFAM" id="SSF48452">
    <property type="entry name" value="TPR-like"/>
    <property type="match status" value="2"/>
</dbReference>
<dbReference type="InterPro" id="IPR029787">
    <property type="entry name" value="Nucleotide_cyclase"/>
</dbReference>
<dbReference type="NCBIfam" id="TIGR00254">
    <property type="entry name" value="GGDEF"/>
    <property type="match status" value="1"/>
</dbReference>
<comment type="catalytic activity">
    <reaction evidence="3">
        <text>2 GTP = 3',3'-c-di-GMP + 2 diphosphate</text>
        <dbReference type="Rhea" id="RHEA:24898"/>
        <dbReference type="ChEBI" id="CHEBI:33019"/>
        <dbReference type="ChEBI" id="CHEBI:37565"/>
        <dbReference type="ChEBI" id="CHEBI:58805"/>
        <dbReference type="EC" id="2.7.7.65"/>
    </reaction>
</comment>
<comment type="caution">
    <text evidence="7">The sequence shown here is derived from an EMBL/GenBank/DDBJ whole genome shotgun (WGS) entry which is preliminary data.</text>
</comment>
<dbReference type="InterPro" id="IPR011990">
    <property type="entry name" value="TPR-like_helical_dom_sf"/>
</dbReference>
<name>A0A432VWA7_9GAMM</name>
<sequence>MRQKNISTWLLACALLASAASLSFDAAASFEPELAEMATAEGADSNADSQPQQDASIEAELEGVLGIGFVPRDPTAFANILAKVTNHTPIETYVRANGYQVLTLAIAEQNLPAAIALGEEIIARALATENANAITEAHIFLAEAYLQNDRPEDAQSLITDIEPLTGGITNPRVQYHSKHLMARIFIRFEEFARALEYMLEAHSIISNTNDANTQRRRQFLNFHITRLQANLGNYSAAIETANATIEESLRYGLTERLPDIYLVRAYAQQYEQGPSAELVREFLRAAEEAAIVGNGRVEMLGYNNAGAAELLMGNLEAASTYLEQGIAVATRINNVRERSVTEFNLGYVKVMQGNYEQGIAEMLAAADVFKTFALRREVSILLSHIADAYEMAGMYQEQAAVLKEQNEMQTALFQTERDKVISELQVRYEADEKSLQIQLLEQEALLQTQQLQGQQRNQQYAIAIGVLLLVIILLTTYAYRKSRKINQLLSRVNHELNEQSLRDPLTSLFNRRVVQKHFLDERRNYKGTHGLFLIDVDYFKNVNDTYGHDVGDEVLIEVSKRLVAITRESDMVIRWGGEEFLLLIENVDHDGLASFASKILQSVCAKHYHTSKGAIPVTISGGGLTVEACKTNIIDNWDEKLKQADKLLYQSKDNGRNQIHVTTEDGSAAIILENSLRS</sequence>
<keyword evidence="5" id="KW-0732">Signal</keyword>
<dbReference type="PANTHER" id="PTHR45138:SF9">
    <property type="entry name" value="DIGUANYLATE CYCLASE DGCM-RELATED"/>
    <property type="match status" value="1"/>
</dbReference>
<evidence type="ECO:0000256" key="5">
    <source>
        <dbReference type="SAM" id="SignalP"/>
    </source>
</evidence>
<evidence type="ECO:0000256" key="4">
    <source>
        <dbReference type="SAM" id="Phobius"/>
    </source>
</evidence>
<evidence type="ECO:0000256" key="3">
    <source>
        <dbReference type="ARBA" id="ARBA00034247"/>
    </source>
</evidence>
<keyword evidence="8" id="KW-1185">Reference proteome</keyword>
<evidence type="ECO:0000259" key="6">
    <source>
        <dbReference type="PROSITE" id="PS50887"/>
    </source>
</evidence>
<dbReference type="AlphaFoldDB" id="A0A432VWA7"/>
<dbReference type="EC" id="2.7.7.65" evidence="2"/>
<dbReference type="InterPro" id="IPR050469">
    <property type="entry name" value="Diguanylate_Cyclase"/>
</dbReference>
<dbReference type="EMBL" id="PIPJ01000004">
    <property type="protein sequence ID" value="RUO20833.1"/>
    <property type="molecule type" value="Genomic_DNA"/>
</dbReference>
<accession>A0A432VWA7</accession>
<keyword evidence="4" id="KW-0812">Transmembrane</keyword>
<dbReference type="RefSeq" id="WP_126767045.1">
    <property type="nucleotide sequence ID" value="NZ_PIPJ01000004.1"/>
</dbReference>
<comment type="cofactor">
    <cofactor evidence="1">
        <name>Mg(2+)</name>
        <dbReference type="ChEBI" id="CHEBI:18420"/>
    </cofactor>
</comment>
<feature type="chain" id="PRO_5019422148" description="diguanylate cyclase" evidence="5">
    <location>
        <begin position="20"/>
        <end position="678"/>
    </location>
</feature>
<feature type="transmembrane region" description="Helical" evidence="4">
    <location>
        <begin position="460"/>
        <end position="479"/>
    </location>
</feature>
<dbReference type="PANTHER" id="PTHR45138">
    <property type="entry name" value="REGULATORY COMPONENTS OF SENSORY TRANSDUCTION SYSTEM"/>
    <property type="match status" value="1"/>
</dbReference>
<reference evidence="8" key="1">
    <citation type="journal article" date="2018" name="Front. Microbiol.">
        <title>Genome-Based Analysis Reveals the Taxonomy and Diversity of the Family Idiomarinaceae.</title>
        <authorList>
            <person name="Liu Y."/>
            <person name="Lai Q."/>
            <person name="Shao Z."/>
        </authorList>
    </citation>
    <scope>NUCLEOTIDE SEQUENCE [LARGE SCALE GENOMIC DNA]</scope>
    <source>
        <strain evidence="8">GBPy7</strain>
    </source>
</reference>
<dbReference type="Gene3D" id="3.30.70.270">
    <property type="match status" value="1"/>
</dbReference>
<organism evidence="7 8">
    <name type="scientific">Aliidiomarina iranensis</name>
    <dbReference type="NCBI Taxonomy" id="1434071"/>
    <lineage>
        <taxon>Bacteria</taxon>
        <taxon>Pseudomonadati</taxon>
        <taxon>Pseudomonadota</taxon>
        <taxon>Gammaproteobacteria</taxon>
        <taxon>Alteromonadales</taxon>
        <taxon>Idiomarinaceae</taxon>
        <taxon>Aliidiomarina</taxon>
    </lineage>
</organism>
<dbReference type="PROSITE" id="PS50887">
    <property type="entry name" value="GGDEF"/>
    <property type="match status" value="1"/>
</dbReference>
<dbReference type="InterPro" id="IPR000160">
    <property type="entry name" value="GGDEF_dom"/>
</dbReference>